<dbReference type="EMBL" id="DF967975">
    <property type="protein sequence ID" value="GAP19216.1"/>
    <property type="molecule type" value="Genomic_DNA"/>
</dbReference>
<dbReference type="SUPFAM" id="SSF56784">
    <property type="entry name" value="HAD-like"/>
    <property type="match status" value="1"/>
</dbReference>
<reference evidence="1" key="1">
    <citation type="journal article" date="2015" name="Genome Announc.">
        <title>Draft Genome Sequences of Anaerolinea thermolimosa IMO-1, Bellilinea caldifistulae GOMI-1, Leptolinea tardivitalis YMTK-2, Levilinea saccharolytica KIBI-1, Longilinea arvoryzae KOME-1, Previously Described as Members of the Class Anaerolineae (Chloroflexi).</title>
        <authorList>
            <person name="Matsuura N."/>
            <person name="Tourlousse M.D."/>
            <person name="Ohashi A."/>
            <person name="Hugenholtz P."/>
            <person name="Sekiguchi Y."/>
        </authorList>
    </citation>
    <scope>NUCLEOTIDE SEQUENCE</scope>
    <source>
        <strain evidence="1">KIBI-1</strain>
    </source>
</reference>
<dbReference type="Gene3D" id="3.40.50.1000">
    <property type="entry name" value="HAD superfamily/HAD-like"/>
    <property type="match status" value="1"/>
</dbReference>
<dbReference type="InterPro" id="IPR023198">
    <property type="entry name" value="PGP-like_dom2"/>
</dbReference>
<dbReference type="GO" id="GO:0006281">
    <property type="term" value="P:DNA repair"/>
    <property type="evidence" value="ECO:0007669"/>
    <property type="project" value="TreeGrafter"/>
</dbReference>
<dbReference type="InterPro" id="IPR036412">
    <property type="entry name" value="HAD-like_sf"/>
</dbReference>
<dbReference type="InterPro" id="IPR050155">
    <property type="entry name" value="HAD-like_hydrolase_sf"/>
</dbReference>
<dbReference type="Pfam" id="PF13419">
    <property type="entry name" value="HAD_2"/>
    <property type="match status" value="1"/>
</dbReference>
<dbReference type="AlphaFoldDB" id="A0A0M9U2Z2"/>
<sequence>MGLDVSRIRGLCFDVDGTLSDTDDVWVQQFEERLRWARFLFRKGEVRPAARWLVMTLETPGNVGYHVLDRLNLDAWMIRGMQRLGRLRARRRKTFRMVPQVLEMLTAVRGRLPMSVVSARDEESTLAFLHQFDLHGLFHSVATSQTCQYTKPFPDPVVWAARQMGLEPQDCLMIGDTTVDIRAGKAAGAQTVGVLCGFGDEKELRRAGADLILPSTADLAQVLFGEPKR</sequence>
<dbReference type="NCBIfam" id="TIGR01549">
    <property type="entry name" value="HAD-SF-IA-v1"/>
    <property type="match status" value="1"/>
</dbReference>
<gene>
    <name evidence="1" type="ORF">LSAC_03116</name>
</gene>
<accession>A0A0M9U2Z2</accession>
<evidence type="ECO:0000313" key="1">
    <source>
        <dbReference type="EMBL" id="GAP19216.1"/>
    </source>
</evidence>
<dbReference type="NCBIfam" id="TIGR01509">
    <property type="entry name" value="HAD-SF-IA-v3"/>
    <property type="match status" value="1"/>
</dbReference>
<proteinExistence type="predicted"/>
<dbReference type="RefSeq" id="WP_062419511.1">
    <property type="nucleotide sequence ID" value="NZ_BBXZ01000167.1"/>
</dbReference>
<dbReference type="InterPro" id="IPR041492">
    <property type="entry name" value="HAD_2"/>
</dbReference>
<organism evidence="1">
    <name type="scientific">Levilinea saccharolytica</name>
    <dbReference type="NCBI Taxonomy" id="229921"/>
    <lineage>
        <taxon>Bacteria</taxon>
        <taxon>Bacillati</taxon>
        <taxon>Chloroflexota</taxon>
        <taxon>Anaerolineae</taxon>
        <taxon>Anaerolineales</taxon>
        <taxon>Anaerolineaceae</taxon>
        <taxon>Levilinea</taxon>
    </lineage>
</organism>
<dbReference type="GO" id="GO:0008967">
    <property type="term" value="F:phosphoglycolate phosphatase activity"/>
    <property type="evidence" value="ECO:0007669"/>
    <property type="project" value="TreeGrafter"/>
</dbReference>
<dbReference type="PANTHER" id="PTHR43434">
    <property type="entry name" value="PHOSPHOGLYCOLATE PHOSPHATASE"/>
    <property type="match status" value="1"/>
</dbReference>
<dbReference type="SFLD" id="SFLDS00003">
    <property type="entry name" value="Haloacid_Dehalogenase"/>
    <property type="match status" value="1"/>
</dbReference>
<dbReference type="InterPro" id="IPR023214">
    <property type="entry name" value="HAD_sf"/>
</dbReference>
<name>A0A0M9U2Z2_9CHLR</name>
<dbReference type="InterPro" id="IPR006439">
    <property type="entry name" value="HAD-SF_hydro_IA"/>
</dbReference>
<dbReference type="OrthoDB" id="9792518at2"/>
<dbReference type="Gene3D" id="1.10.150.240">
    <property type="entry name" value="Putative phosphatase, domain 2"/>
    <property type="match status" value="1"/>
</dbReference>
<protein>
    <submittedName>
        <fullName evidence="1">Haloacid dehalogenase superfamily, subfamily IA, variant 3</fullName>
    </submittedName>
</protein>
<dbReference type="PANTHER" id="PTHR43434:SF1">
    <property type="entry name" value="PHOSPHOGLYCOLATE PHOSPHATASE"/>
    <property type="match status" value="1"/>
</dbReference>
<dbReference type="SFLD" id="SFLDG01129">
    <property type="entry name" value="C1.5:_HAD__Beta-PGM__Phosphata"/>
    <property type="match status" value="1"/>
</dbReference>